<evidence type="ECO:0000313" key="2">
    <source>
        <dbReference type="EMBL" id="EXU75764.1"/>
    </source>
</evidence>
<feature type="compositionally biased region" description="Polar residues" evidence="1">
    <location>
        <begin position="111"/>
        <end position="129"/>
    </location>
</feature>
<proteinExistence type="predicted"/>
<dbReference type="EMBL" id="JFHN01000044">
    <property type="protein sequence ID" value="EXU75764.1"/>
    <property type="molecule type" value="Genomic_DNA"/>
</dbReference>
<evidence type="ECO:0000313" key="3">
    <source>
        <dbReference type="Proteomes" id="UP000019918"/>
    </source>
</evidence>
<organism evidence="2 3">
    <name type="scientific">Erwinia mallotivora</name>
    <dbReference type="NCBI Taxonomy" id="69222"/>
    <lineage>
        <taxon>Bacteria</taxon>
        <taxon>Pseudomonadati</taxon>
        <taxon>Pseudomonadota</taxon>
        <taxon>Gammaproteobacteria</taxon>
        <taxon>Enterobacterales</taxon>
        <taxon>Erwiniaceae</taxon>
        <taxon>Erwinia</taxon>
    </lineage>
</organism>
<dbReference type="PATRIC" id="fig|69222.5.peg.1869"/>
<comment type="caution">
    <text evidence="2">The sequence shown here is derived from an EMBL/GenBank/DDBJ whole genome shotgun (WGS) entry which is preliminary data.</text>
</comment>
<dbReference type="OrthoDB" id="5489595at2"/>
<keyword evidence="3" id="KW-1185">Reference proteome</keyword>
<dbReference type="Proteomes" id="UP000019918">
    <property type="component" value="Unassembled WGS sequence"/>
</dbReference>
<evidence type="ECO:0000256" key="1">
    <source>
        <dbReference type="SAM" id="MobiDB-lite"/>
    </source>
</evidence>
<dbReference type="RefSeq" id="WP_034936497.1">
    <property type="nucleotide sequence ID" value="NZ_JFHN01000044.1"/>
</dbReference>
<dbReference type="AlphaFoldDB" id="A0A014MCH7"/>
<name>A0A014MCH7_9GAMM</name>
<dbReference type="Pfam" id="PF17914">
    <property type="entry name" value="HopA1"/>
    <property type="match status" value="1"/>
</dbReference>
<feature type="region of interest" description="Disordered" evidence="1">
    <location>
        <begin position="95"/>
        <end position="129"/>
    </location>
</feature>
<dbReference type="Gene3D" id="6.10.20.120">
    <property type="match status" value="1"/>
</dbReference>
<protein>
    <submittedName>
        <fullName evidence="2">Membrane protein</fullName>
    </submittedName>
</protein>
<accession>A0A014MCH7</accession>
<gene>
    <name evidence="2" type="ORF">BG55_09065</name>
</gene>
<reference evidence="2 3" key="1">
    <citation type="submission" date="2014-02" db="EMBL/GenBank/DDBJ databases">
        <title>Draft genome of Erwinia mallotivora strain BT-MARDI, a papaya dieback pathogen.</title>
        <authorList>
            <person name="Redzuan R."/>
            <person name="Abu Bakar N."/>
            <person name="Badrun R."/>
            <person name="Mohd Raih M.F."/>
            <person name="Rozano L."/>
            <person name="Mat Amin N."/>
        </authorList>
    </citation>
    <scope>NUCLEOTIDE SEQUENCE [LARGE SCALE GENOMIC DNA]</scope>
    <source>
        <strain evidence="2 3">BT-MARDI</strain>
    </source>
</reference>
<dbReference type="InterPro" id="IPR040871">
    <property type="entry name" value="HopA1"/>
</dbReference>
<dbReference type="STRING" id="69222.BG55_09065"/>
<sequence length="378" mass="41882">MQPINNRFTNTQQLQSSSVDVKKLLDHGSLEVNGKTYRISAAEGSKINVEMATKAKGFFNAVENMMGSSGESKAIAQILESKPRLVRSNALHMYDKGDLTAGPSGHAGRAESSTESSKMPADNSQQQLQKWAKQAHKMSHPTDRDIYKLYKSDKPNLPNVKPEEGQAMMRRAVRLSNVDGVGVFPQKIGSIPKDQMKAYLQNSPMAEKDFIMFRRNNVSDADPHLSRITLSVHPQHAGQLPEMLHGLVRDKDYLHTAKIAHPSFFGQDTDSVILYLNGHLGEALNLADEIQKKLPRDAMVNHNPAGMYRMSKGFSYAEISENDVSSYGMSRAAIIGSALTDKTQGNFEKRLDFQLAAKGYDPKHPAFIKDSPSLDIIK</sequence>